<evidence type="ECO:0000256" key="4">
    <source>
        <dbReference type="SAM" id="SignalP"/>
    </source>
</evidence>
<dbReference type="EMBL" id="NHYE01000105">
    <property type="protein sequence ID" value="PPR07526.1"/>
    <property type="molecule type" value="Genomic_DNA"/>
</dbReference>
<evidence type="ECO:0000313" key="6">
    <source>
        <dbReference type="Proteomes" id="UP000284706"/>
    </source>
</evidence>
<evidence type="ECO:0000256" key="3">
    <source>
        <dbReference type="ARBA" id="ARBA00035112"/>
    </source>
</evidence>
<sequence>MRPSSITVLLWLAILLKLTGFFYCRHLMSEANNSYTYLGDDHPQTWNIRTGRAVKMRFEDSVHFNIGSGQGGDRIWEAHFPGNGTIYLGNYKQPFSIAMIHELRCLAHLRSELIQAQSLRGNNATFTLGKLSRHCLNYLRQMALCRADTDLEPISILPPSLHIYEYRCNDWTVVYDAMEKNQKENKGVLLPSPFDV</sequence>
<dbReference type="InParanoid" id="A0A409YWW8"/>
<dbReference type="GO" id="GO:0043386">
    <property type="term" value="P:mycotoxin biosynthetic process"/>
    <property type="evidence" value="ECO:0007669"/>
    <property type="project" value="InterPro"/>
</dbReference>
<evidence type="ECO:0000256" key="2">
    <source>
        <dbReference type="ARBA" id="ARBA00023002"/>
    </source>
</evidence>
<dbReference type="Proteomes" id="UP000284706">
    <property type="component" value="Unassembled WGS sequence"/>
</dbReference>
<comment type="similarity">
    <text evidence="3">Belongs to the ustYa family.</text>
</comment>
<dbReference type="InterPro" id="IPR021765">
    <property type="entry name" value="UstYa-like"/>
</dbReference>
<accession>A0A409YWW8</accession>
<dbReference type="PANTHER" id="PTHR33365">
    <property type="entry name" value="YALI0B05434P"/>
    <property type="match status" value="1"/>
</dbReference>
<keyword evidence="4" id="KW-0732">Signal</keyword>
<dbReference type="GO" id="GO:0016491">
    <property type="term" value="F:oxidoreductase activity"/>
    <property type="evidence" value="ECO:0007669"/>
    <property type="project" value="UniProtKB-KW"/>
</dbReference>
<evidence type="ECO:0000313" key="5">
    <source>
        <dbReference type="EMBL" id="PPR07526.1"/>
    </source>
</evidence>
<proteinExistence type="inferred from homology"/>
<protein>
    <recommendedName>
        <fullName evidence="7">Ricin B lectin domain-containing protein</fullName>
    </recommendedName>
</protein>
<keyword evidence="2" id="KW-0560">Oxidoreductase</keyword>
<gene>
    <name evidence="5" type="ORF">CVT26_013563</name>
</gene>
<feature type="signal peptide" evidence="4">
    <location>
        <begin position="1"/>
        <end position="21"/>
    </location>
</feature>
<dbReference type="PANTHER" id="PTHR33365:SF11">
    <property type="entry name" value="TAT PATHWAY SIGNAL SEQUENCE"/>
    <property type="match status" value="1"/>
</dbReference>
<keyword evidence="6" id="KW-1185">Reference proteome</keyword>
<comment type="caution">
    <text evidence="5">The sequence shown here is derived from an EMBL/GenBank/DDBJ whole genome shotgun (WGS) entry which is preliminary data.</text>
</comment>
<comment type="pathway">
    <text evidence="1">Mycotoxin biosynthesis.</text>
</comment>
<evidence type="ECO:0000256" key="1">
    <source>
        <dbReference type="ARBA" id="ARBA00004685"/>
    </source>
</evidence>
<organism evidence="5 6">
    <name type="scientific">Gymnopilus dilepis</name>
    <dbReference type="NCBI Taxonomy" id="231916"/>
    <lineage>
        <taxon>Eukaryota</taxon>
        <taxon>Fungi</taxon>
        <taxon>Dikarya</taxon>
        <taxon>Basidiomycota</taxon>
        <taxon>Agaricomycotina</taxon>
        <taxon>Agaricomycetes</taxon>
        <taxon>Agaricomycetidae</taxon>
        <taxon>Agaricales</taxon>
        <taxon>Agaricineae</taxon>
        <taxon>Hymenogastraceae</taxon>
        <taxon>Gymnopilus</taxon>
    </lineage>
</organism>
<reference evidence="5 6" key="1">
    <citation type="journal article" date="2018" name="Evol. Lett.">
        <title>Horizontal gene cluster transfer increased hallucinogenic mushroom diversity.</title>
        <authorList>
            <person name="Reynolds H.T."/>
            <person name="Vijayakumar V."/>
            <person name="Gluck-Thaler E."/>
            <person name="Korotkin H.B."/>
            <person name="Matheny P.B."/>
            <person name="Slot J.C."/>
        </authorList>
    </citation>
    <scope>NUCLEOTIDE SEQUENCE [LARGE SCALE GENOMIC DNA]</scope>
    <source>
        <strain evidence="5 6">SRW20</strain>
    </source>
</reference>
<name>A0A409YWW8_9AGAR</name>
<evidence type="ECO:0008006" key="7">
    <source>
        <dbReference type="Google" id="ProtNLM"/>
    </source>
</evidence>
<feature type="chain" id="PRO_5019306760" description="Ricin B lectin domain-containing protein" evidence="4">
    <location>
        <begin position="22"/>
        <end position="196"/>
    </location>
</feature>
<dbReference type="AlphaFoldDB" id="A0A409YWW8"/>
<dbReference type="STRING" id="231916.A0A409YWW8"/>
<dbReference type="Pfam" id="PF11807">
    <property type="entry name" value="UstYa"/>
    <property type="match status" value="1"/>
</dbReference>
<dbReference type="OrthoDB" id="3687641at2759"/>